<protein>
    <submittedName>
        <fullName evidence="1">Antitoxin</fullName>
    </submittedName>
</protein>
<name>A0A2I1I5U3_9ACTO</name>
<proteinExistence type="predicted"/>
<gene>
    <name evidence="1" type="ORF">CYJ25_04005</name>
</gene>
<evidence type="ECO:0000313" key="1">
    <source>
        <dbReference type="EMBL" id="PKY66508.1"/>
    </source>
</evidence>
<organism evidence="1 2">
    <name type="scientific">Schaalia turicensis</name>
    <dbReference type="NCBI Taxonomy" id="131111"/>
    <lineage>
        <taxon>Bacteria</taxon>
        <taxon>Bacillati</taxon>
        <taxon>Actinomycetota</taxon>
        <taxon>Actinomycetes</taxon>
        <taxon>Actinomycetales</taxon>
        <taxon>Actinomycetaceae</taxon>
        <taxon>Schaalia</taxon>
    </lineage>
</organism>
<accession>A0A2I1I5U3</accession>
<dbReference type="OrthoDB" id="5297245at2"/>
<dbReference type="AlphaFoldDB" id="A0A2I1I5U3"/>
<sequence length="67" mass="7706">MPAEVDFSHSQPNPYVGKVRRRVTINIDGETVDYFKAESARTGIPYQTIINMYLSECRDQEKHLAFA</sequence>
<reference evidence="1 2" key="1">
    <citation type="submission" date="2017-12" db="EMBL/GenBank/DDBJ databases">
        <title>Phylogenetic diversity of female urinary microbiome.</title>
        <authorList>
            <person name="Thomas-White K."/>
            <person name="Wolfe A.J."/>
        </authorList>
    </citation>
    <scope>NUCLEOTIDE SEQUENCE [LARGE SCALE GENOMIC DNA]</scope>
    <source>
        <strain evidence="1 2">UMB0250</strain>
    </source>
</reference>
<dbReference type="EMBL" id="PKKJ01000003">
    <property type="protein sequence ID" value="PKY66508.1"/>
    <property type="molecule type" value="Genomic_DNA"/>
</dbReference>
<comment type="caution">
    <text evidence="1">The sequence shown here is derived from an EMBL/GenBank/DDBJ whole genome shotgun (WGS) entry which is preliminary data.</text>
</comment>
<evidence type="ECO:0000313" key="2">
    <source>
        <dbReference type="Proteomes" id="UP000234545"/>
    </source>
</evidence>
<dbReference type="Proteomes" id="UP000234545">
    <property type="component" value="Unassembled WGS sequence"/>
</dbReference>